<protein>
    <recommendedName>
        <fullName evidence="7">Cysteine/Histidine-rich C1 domain family protein</fullName>
    </recommendedName>
</protein>
<gene>
    <name evidence="5" type="ORF">Bca52824_018587</name>
</gene>
<dbReference type="InterPro" id="IPR054483">
    <property type="entry name" value="DC1-like_CT"/>
</dbReference>
<feature type="domain" description="DC1" evidence="3">
    <location>
        <begin position="217"/>
        <end position="246"/>
    </location>
</feature>
<dbReference type="Pfam" id="PF03107">
    <property type="entry name" value="C1_2"/>
    <property type="match status" value="5"/>
</dbReference>
<evidence type="ECO:0000259" key="4">
    <source>
        <dbReference type="Pfam" id="PF22926"/>
    </source>
</evidence>
<evidence type="ECO:0000313" key="6">
    <source>
        <dbReference type="Proteomes" id="UP000886595"/>
    </source>
</evidence>
<sequence length="698" mass="79314">MPKKAPLAPPPPPPPPIVGYRQYLNRKYTRMPKKAPLAPPTAPPTAPPAPPPPPGRLKPYSNQSTKREVPKPPPPPPYLNQNPTEKPTCLLSHPTLLHTLSRRSGGNAKSECFSCGEQKCLVQDSTFHHYCTTCDVEFHRGCHKFPRKITHPYHPQHPLTFTSLDHETNFLSDGNIDQSFATTILSNSHALEAADISNPDNYGSVEMTTLSQSDILIYKCTWCGRTIQARWFYHCSICNFCLDLSCSQIIPRVVVPNPKSHHHSLVFYPRPLSIPCDACGLVNVLEPSYACFQCNYMVHQSCIDLPRVIKITRHQHRLFHTPYLQSIVPPCRVCYKTVDNKYGQYSCNHEDCSYVVHSKCATHENIWDGKELEWEPEETNGTGDIAPFEEVSSGMIIHFSHEHVLKLEKFNCLRDAEKQCQACILPINSLDFYSCTQCDFFLHEVCAGLLRKLDHALHVHTLVLDPSPQTRNDHNGCLVCSRKSTGFRYKCSKEKCALINRAQIDVRCILLPEYFTHKAHKHPLFISTSHKKGKIKICCQGCKEICMQSYLQCSLCTFAICYQCATIANEICYKFDKHPLTLCYGEEEVPEGVYWCEVCEKELNPTDNWFYTCNECCVTIHLQCLFGSSAYMKPGFTLYHHDTKMKVFRNGNNTRPFCVQCGQRCPSSVYYKFGWLGGKTYCSLDCFAAKGKPKLLST</sequence>
<evidence type="ECO:0000259" key="3">
    <source>
        <dbReference type="Pfam" id="PF03107"/>
    </source>
</evidence>
<dbReference type="Proteomes" id="UP000886595">
    <property type="component" value="Unassembled WGS sequence"/>
</dbReference>
<feature type="domain" description="DC1" evidence="3">
    <location>
        <begin position="576"/>
        <end position="624"/>
    </location>
</feature>
<dbReference type="PANTHER" id="PTHR32410:SF168">
    <property type="entry name" value="CYSTEINE_HISTIDINE-RICH C1 DOMAIN FAMILY PROTEIN"/>
    <property type="match status" value="1"/>
</dbReference>
<feature type="compositionally biased region" description="Pro residues" evidence="2">
    <location>
        <begin position="7"/>
        <end position="17"/>
    </location>
</feature>
<keyword evidence="1" id="KW-0677">Repeat</keyword>
<feature type="domain" description="DC1" evidence="3">
    <location>
        <begin position="259"/>
        <end position="303"/>
    </location>
</feature>
<name>A0A8X7VR67_BRACI</name>
<accession>A0A8X7VR67</accession>
<comment type="caution">
    <text evidence="5">The sequence shown here is derived from an EMBL/GenBank/DDBJ whole genome shotgun (WGS) entry which is preliminary data.</text>
</comment>
<dbReference type="InterPro" id="IPR046349">
    <property type="entry name" value="C1-like_sf"/>
</dbReference>
<organism evidence="5 6">
    <name type="scientific">Brassica carinata</name>
    <name type="common">Ethiopian mustard</name>
    <name type="synonym">Abyssinian cabbage</name>
    <dbReference type="NCBI Taxonomy" id="52824"/>
    <lineage>
        <taxon>Eukaryota</taxon>
        <taxon>Viridiplantae</taxon>
        <taxon>Streptophyta</taxon>
        <taxon>Embryophyta</taxon>
        <taxon>Tracheophyta</taxon>
        <taxon>Spermatophyta</taxon>
        <taxon>Magnoliopsida</taxon>
        <taxon>eudicotyledons</taxon>
        <taxon>Gunneridae</taxon>
        <taxon>Pentapetalae</taxon>
        <taxon>rosids</taxon>
        <taxon>malvids</taxon>
        <taxon>Brassicales</taxon>
        <taxon>Brassicaceae</taxon>
        <taxon>Brassiceae</taxon>
        <taxon>Brassica</taxon>
    </lineage>
</organism>
<evidence type="ECO:0000313" key="5">
    <source>
        <dbReference type="EMBL" id="KAG2315465.1"/>
    </source>
</evidence>
<dbReference type="SUPFAM" id="SSF57889">
    <property type="entry name" value="Cysteine-rich domain"/>
    <property type="match status" value="5"/>
</dbReference>
<dbReference type="Pfam" id="PF22926">
    <property type="entry name" value="C1-like_CT"/>
    <property type="match status" value="1"/>
</dbReference>
<dbReference type="InterPro" id="IPR053192">
    <property type="entry name" value="Vacuole_Formation_Reg"/>
</dbReference>
<reference evidence="5 6" key="1">
    <citation type="submission" date="2020-02" db="EMBL/GenBank/DDBJ databases">
        <authorList>
            <person name="Ma Q."/>
            <person name="Huang Y."/>
            <person name="Song X."/>
            <person name="Pei D."/>
        </authorList>
    </citation>
    <scope>NUCLEOTIDE SEQUENCE [LARGE SCALE GENOMIC DNA]</scope>
    <source>
        <strain evidence="5">Sxm20200214</strain>
        <tissue evidence="5">Leaf</tissue>
    </source>
</reference>
<feature type="domain" description="DC1" evidence="3">
    <location>
        <begin position="313"/>
        <end position="361"/>
    </location>
</feature>
<evidence type="ECO:0000256" key="1">
    <source>
        <dbReference type="ARBA" id="ARBA00022737"/>
    </source>
</evidence>
<feature type="region of interest" description="Disordered" evidence="2">
    <location>
        <begin position="1"/>
        <end position="90"/>
    </location>
</feature>
<feature type="domain" description="DC1" evidence="3">
    <location>
        <begin position="399"/>
        <end position="447"/>
    </location>
</feature>
<dbReference type="AlphaFoldDB" id="A0A8X7VR67"/>
<dbReference type="PANTHER" id="PTHR32410">
    <property type="entry name" value="CYSTEINE/HISTIDINE-RICH C1 DOMAIN FAMILY PROTEIN"/>
    <property type="match status" value="1"/>
</dbReference>
<keyword evidence="6" id="KW-1185">Reference proteome</keyword>
<dbReference type="EMBL" id="JAAMPC010000004">
    <property type="protein sequence ID" value="KAG2315465.1"/>
    <property type="molecule type" value="Genomic_DNA"/>
</dbReference>
<evidence type="ECO:0008006" key="7">
    <source>
        <dbReference type="Google" id="ProtNLM"/>
    </source>
</evidence>
<evidence type="ECO:0000256" key="2">
    <source>
        <dbReference type="SAM" id="MobiDB-lite"/>
    </source>
</evidence>
<feature type="compositionally biased region" description="Pro residues" evidence="2">
    <location>
        <begin position="37"/>
        <end position="56"/>
    </location>
</feature>
<dbReference type="InterPro" id="IPR004146">
    <property type="entry name" value="DC1"/>
</dbReference>
<dbReference type="OrthoDB" id="1884766at2759"/>
<feature type="domain" description="DC1-like C-terminal" evidence="4">
    <location>
        <begin position="645"/>
        <end position="687"/>
    </location>
</feature>
<proteinExistence type="predicted"/>